<dbReference type="Pfam" id="PF00565">
    <property type="entry name" value="SNase"/>
    <property type="match status" value="1"/>
</dbReference>
<dbReference type="SMART" id="SM00318">
    <property type="entry name" value="SNc"/>
    <property type="match status" value="1"/>
</dbReference>
<name>A0A316GA47_9RHOB</name>
<dbReference type="RefSeq" id="WP_109758651.1">
    <property type="nucleotide sequence ID" value="NZ_CP034588.1"/>
</dbReference>
<dbReference type="AlphaFoldDB" id="A0A316GA47"/>
<protein>
    <submittedName>
        <fullName evidence="2">Endonuclease YncB(Thermonuclease family)</fullName>
    </submittedName>
</protein>
<dbReference type="InterPro" id="IPR035437">
    <property type="entry name" value="SNase_OB-fold_sf"/>
</dbReference>
<evidence type="ECO:0000313" key="2">
    <source>
        <dbReference type="EMBL" id="PWK56886.1"/>
    </source>
</evidence>
<keyword evidence="2" id="KW-0255">Endonuclease</keyword>
<dbReference type="SUPFAM" id="SSF50199">
    <property type="entry name" value="Staphylococcal nuclease"/>
    <property type="match status" value="1"/>
</dbReference>
<keyword evidence="3" id="KW-1185">Reference proteome</keyword>
<dbReference type="Proteomes" id="UP000245390">
    <property type="component" value="Unassembled WGS sequence"/>
</dbReference>
<dbReference type="EMBL" id="QGGV01000003">
    <property type="protein sequence ID" value="PWK56886.1"/>
    <property type="molecule type" value="Genomic_DNA"/>
</dbReference>
<comment type="caution">
    <text evidence="2">The sequence shown here is derived from an EMBL/GenBank/DDBJ whole genome shotgun (WGS) entry which is preliminary data.</text>
</comment>
<dbReference type="OrthoDB" id="9805504at2"/>
<dbReference type="Gene3D" id="2.40.50.90">
    <property type="match status" value="1"/>
</dbReference>
<dbReference type="PROSITE" id="PS50830">
    <property type="entry name" value="TNASE_3"/>
    <property type="match status" value="1"/>
</dbReference>
<accession>A0A316GA47</accession>
<dbReference type="PANTHER" id="PTHR12302">
    <property type="entry name" value="EBNA2 BINDING PROTEIN P100"/>
    <property type="match status" value="1"/>
</dbReference>
<dbReference type="InterPro" id="IPR016071">
    <property type="entry name" value="Staphylococal_nuclease_OB-fold"/>
</dbReference>
<dbReference type="GO" id="GO:0004519">
    <property type="term" value="F:endonuclease activity"/>
    <property type="evidence" value="ECO:0007669"/>
    <property type="project" value="UniProtKB-KW"/>
</dbReference>
<gene>
    <name evidence="2" type="ORF">C8D95_103120</name>
</gene>
<feature type="domain" description="TNase-like" evidence="1">
    <location>
        <begin position="21"/>
        <end position="132"/>
    </location>
</feature>
<keyword evidence="2" id="KW-0540">Nuclease</keyword>
<keyword evidence="2" id="KW-0378">Hydrolase</keyword>
<evidence type="ECO:0000259" key="1">
    <source>
        <dbReference type="PROSITE" id="PS50830"/>
    </source>
</evidence>
<sequence length="211" mass="23259">MKAVSVVVFIALCGPALSEPRVVDGDTLEIDGTIYRLNGIDAPEHGQLYGSWACGSDATAELVEIVKEHDITCDALGQDGFDRTIATCYADGTDIGASMIDKGMAWAFVRYSDAYVDVETAARERRRGVFSGDYTAPWDYRSLRWTAALADEDDAPEGCPIKGNISKNGHIYHPPWSPWYAKTRINLSEGERWFCSEAEAVAAGWRAPRWN</sequence>
<proteinExistence type="predicted"/>
<organism evidence="2 3">
    <name type="scientific">Silicimonas algicola</name>
    <dbReference type="NCBI Taxonomy" id="1826607"/>
    <lineage>
        <taxon>Bacteria</taxon>
        <taxon>Pseudomonadati</taxon>
        <taxon>Pseudomonadota</taxon>
        <taxon>Alphaproteobacteria</taxon>
        <taxon>Rhodobacterales</taxon>
        <taxon>Paracoccaceae</taxon>
    </lineage>
</organism>
<dbReference type="PANTHER" id="PTHR12302:SF26">
    <property type="entry name" value="BLR1266 PROTEIN"/>
    <property type="match status" value="1"/>
</dbReference>
<dbReference type="KEGG" id="salo:EF888_08845"/>
<evidence type="ECO:0000313" key="3">
    <source>
        <dbReference type="Proteomes" id="UP000245390"/>
    </source>
</evidence>
<reference evidence="2 3" key="1">
    <citation type="submission" date="2018-05" db="EMBL/GenBank/DDBJ databases">
        <title>Genomic Encyclopedia of Type Strains, Phase IV (KMG-IV): sequencing the most valuable type-strain genomes for metagenomic binning, comparative biology and taxonomic classification.</title>
        <authorList>
            <person name="Goeker M."/>
        </authorList>
    </citation>
    <scope>NUCLEOTIDE SEQUENCE [LARGE SCALE GENOMIC DNA]</scope>
    <source>
        <strain evidence="2 3">DSM 103371</strain>
    </source>
</reference>